<dbReference type="InterPro" id="IPR002881">
    <property type="entry name" value="DUF58"/>
</dbReference>
<keyword evidence="4" id="KW-1185">Reference proteome</keyword>
<dbReference type="InterPro" id="IPR036465">
    <property type="entry name" value="vWFA_dom_sf"/>
</dbReference>
<reference evidence="3 4" key="1">
    <citation type="submission" date="2007-06" db="EMBL/GenBank/DDBJ databases">
        <authorList>
            <person name="Shimkets L."/>
            <person name="Ferriera S."/>
            <person name="Johnson J."/>
            <person name="Kravitz S."/>
            <person name="Beeson K."/>
            <person name="Sutton G."/>
            <person name="Rogers Y.-H."/>
            <person name="Friedman R."/>
            <person name="Frazier M."/>
            <person name="Venter J.C."/>
        </authorList>
    </citation>
    <scope>NUCLEOTIDE SEQUENCE [LARGE SCALE GENOMIC DNA]</scope>
    <source>
        <strain evidence="3 4">SIR-1</strain>
    </source>
</reference>
<dbReference type="Proteomes" id="UP000005801">
    <property type="component" value="Unassembled WGS sequence"/>
</dbReference>
<keyword evidence="1" id="KW-0812">Transmembrane</keyword>
<evidence type="ECO:0000256" key="1">
    <source>
        <dbReference type="SAM" id="Phobius"/>
    </source>
</evidence>
<dbReference type="RefSeq" id="WP_006975719.1">
    <property type="nucleotide sequence ID" value="NZ_ABCS01000102.1"/>
</dbReference>
<keyword evidence="1" id="KW-1133">Transmembrane helix</keyword>
<sequence>MLIPNRAMVWLAVVPVIFAAMIPFDETMRGPMLIADAAIVTLAIVDALLTSKKLVTVSRRCAEVFSIGRTNPVTVELRSRARRPLNVELTCELFDHASSDELPMAIRLRPRRRAVERFKVTPTKRGAYALGDIVIRYQSPLNLWKRQVRFPAHQRVRVYPDVQQVRTWELLARQDRHHALMRTTRRLGGESEFEQLRDYSRDDEFRSIDWKATARRGKVTARQYQLESNQNLMFALDAGRLMTAEVGGISLFDHALNATLMLGHVASRNGDLVGMLSYADEVQTFVSPSGGRKAVQRLIQASYALHPAMVESDPGRALSALNLRVRQRTMVVLFTQVIDERAADELLRVTRGLYPRHLPLIVVFRDNDVDALLEGRAIGSVKRPALGSASAGAASAGAAQPMTRDVDLYTRGAAAELLSWREGLLRELERRGALILDVDPEDLTPALITRYLEIKARHLL</sequence>
<gene>
    <name evidence="3" type="ORF">PPSIR1_31003</name>
</gene>
<dbReference type="eggNOG" id="COG1721">
    <property type="taxonomic scope" value="Bacteria"/>
</dbReference>
<comment type="caution">
    <text evidence="3">The sequence shown here is derived from an EMBL/GenBank/DDBJ whole genome shotgun (WGS) entry which is preliminary data.</text>
</comment>
<keyword evidence="1" id="KW-0472">Membrane</keyword>
<dbReference type="Pfam" id="PF01882">
    <property type="entry name" value="DUF58"/>
    <property type="match status" value="1"/>
</dbReference>
<proteinExistence type="predicted"/>
<organism evidence="3 4">
    <name type="scientific">Plesiocystis pacifica SIR-1</name>
    <dbReference type="NCBI Taxonomy" id="391625"/>
    <lineage>
        <taxon>Bacteria</taxon>
        <taxon>Pseudomonadati</taxon>
        <taxon>Myxococcota</taxon>
        <taxon>Polyangia</taxon>
        <taxon>Nannocystales</taxon>
        <taxon>Nannocystaceae</taxon>
        <taxon>Plesiocystis</taxon>
    </lineage>
</organism>
<evidence type="ECO:0000313" key="3">
    <source>
        <dbReference type="EMBL" id="EDM75148.1"/>
    </source>
</evidence>
<dbReference type="STRING" id="391625.PPSIR1_31003"/>
<dbReference type="AlphaFoldDB" id="A6GG79"/>
<name>A6GG79_9BACT</name>
<dbReference type="SUPFAM" id="SSF53300">
    <property type="entry name" value="vWA-like"/>
    <property type="match status" value="1"/>
</dbReference>
<accession>A6GG79</accession>
<evidence type="ECO:0000313" key="4">
    <source>
        <dbReference type="Proteomes" id="UP000005801"/>
    </source>
</evidence>
<feature type="domain" description="DUF58" evidence="2">
    <location>
        <begin position="196"/>
        <end position="351"/>
    </location>
</feature>
<feature type="transmembrane region" description="Helical" evidence="1">
    <location>
        <begin position="7"/>
        <end position="24"/>
    </location>
</feature>
<evidence type="ECO:0000259" key="2">
    <source>
        <dbReference type="Pfam" id="PF01882"/>
    </source>
</evidence>
<dbReference type="EMBL" id="ABCS01000102">
    <property type="protein sequence ID" value="EDM75148.1"/>
    <property type="molecule type" value="Genomic_DNA"/>
</dbReference>
<protein>
    <recommendedName>
        <fullName evidence="2">DUF58 domain-containing protein</fullName>
    </recommendedName>
</protein>
<dbReference type="PANTHER" id="PTHR33608">
    <property type="entry name" value="BLL2464 PROTEIN"/>
    <property type="match status" value="1"/>
</dbReference>
<dbReference type="PANTHER" id="PTHR33608:SF3">
    <property type="entry name" value="SLR2013 PROTEIN"/>
    <property type="match status" value="1"/>
</dbReference>